<gene>
    <name evidence="1" type="ORF">EKG35_18195</name>
</gene>
<comment type="caution">
    <text evidence="1">The sequence shown here is derived from an EMBL/GenBank/DDBJ whole genome shotgun (WGS) entry which is preliminary data.</text>
</comment>
<reference evidence="1 2" key="1">
    <citation type="submission" date="2018-12" db="EMBL/GenBank/DDBJ databases">
        <authorList>
            <person name="Yu L."/>
        </authorList>
    </citation>
    <scope>NUCLEOTIDE SEQUENCE [LARGE SCALE GENOMIC DNA]</scope>
    <source>
        <strain evidence="1 2">S5H2222</strain>
    </source>
</reference>
<keyword evidence="2" id="KW-1185">Reference proteome</keyword>
<name>A0A3S0JPQ0_9BACI</name>
<protein>
    <submittedName>
        <fullName evidence="1">Fe-S oxidoreductase</fullName>
    </submittedName>
</protein>
<dbReference type="OrthoDB" id="2962087at2"/>
<dbReference type="RefSeq" id="WP_126295973.1">
    <property type="nucleotide sequence ID" value="NZ_CP155468.1"/>
</dbReference>
<accession>A0A3S0JPQ0</accession>
<evidence type="ECO:0000313" key="1">
    <source>
        <dbReference type="EMBL" id="RTQ88090.1"/>
    </source>
</evidence>
<dbReference type="AlphaFoldDB" id="A0A3S0JPQ0"/>
<dbReference type="EMBL" id="RXNR01000082">
    <property type="protein sequence ID" value="RTQ88090.1"/>
    <property type="molecule type" value="Genomic_DNA"/>
</dbReference>
<evidence type="ECO:0000313" key="2">
    <source>
        <dbReference type="Proteomes" id="UP000276349"/>
    </source>
</evidence>
<sequence>MPALTFEQVEMLNKYRIYTTPPKRALFTLERLSKEFFHDDFAPLMQGITDSKNATAAVSHFAKRYGMFFAMQFHMLAAYDLVWDGKFIDLQFDVTEEFGTHTVAMFINPNDYRYVIPEERQYKISSILYYQGYEIVQQLRKTTTISPLTIWENFFIHMINIFDKLLENPATATQAMDDIELLENPELWKRFSDKSLFYEFTKGKNPSQLASHPKRKSCCFSMDIPGLAACGYCPRA</sequence>
<dbReference type="Proteomes" id="UP000276349">
    <property type="component" value="Unassembled WGS sequence"/>
</dbReference>
<proteinExistence type="predicted"/>
<organism evidence="1 2">
    <name type="scientific">Lysinibacillus telephonicus</name>
    <dbReference type="NCBI Taxonomy" id="1714840"/>
    <lineage>
        <taxon>Bacteria</taxon>
        <taxon>Bacillati</taxon>
        <taxon>Bacillota</taxon>
        <taxon>Bacilli</taxon>
        <taxon>Bacillales</taxon>
        <taxon>Bacillaceae</taxon>
        <taxon>Lysinibacillus</taxon>
    </lineage>
</organism>